<dbReference type="InterPro" id="IPR037914">
    <property type="entry name" value="SpoVT-AbrB_sf"/>
</dbReference>
<dbReference type="PANTHER" id="PTHR34860">
    <property type="entry name" value="REPRESSOR-LIKE PROTEIN SSO7C3"/>
    <property type="match status" value="1"/>
</dbReference>
<dbReference type="GO" id="GO:0003677">
    <property type="term" value="F:DNA binding"/>
    <property type="evidence" value="ECO:0007669"/>
    <property type="project" value="UniProtKB-KW"/>
</dbReference>
<evidence type="ECO:0000259" key="2">
    <source>
        <dbReference type="PROSITE" id="PS51740"/>
    </source>
</evidence>
<evidence type="ECO:0000313" key="3">
    <source>
        <dbReference type="EMBL" id="QCC52385.1"/>
    </source>
</evidence>
<dbReference type="SMART" id="SM00966">
    <property type="entry name" value="SpoVT_AbrB"/>
    <property type="match status" value="1"/>
</dbReference>
<dbReference type="PANTHER" id="PTHR34860:SF7">
    <property type="entry name" value="TRANSCRIPTION REGULATOR, SPOVT_ABRB FAMILY"/>
    <property type="match status" value="1"/>
</dbReference>
<dbReference type="STRING" id="1457250.GCA_000755225_01791"/>
<feature type="compositionally biased region" description="Basic and acidic residues" evidence="1">
    <location>
        <begin position="70"/>
        <end position="98"/>
    </location>
</feature>
<organism evidence="3 4">
    <name type="scientific">Halapricum salinum</name>
    <dbReference type="NCBI Taxonomy" id="1457250"/>
    <lineage>
        <taxon>Archaea</taxon>
        <taxon>Methanobacteriati</taxon>
        <taxon>Methanobacteriota</taxon>
        <taxon>Stenosarchaea group</taxon>
        <taxon>Halobacteria</taxon>
        <taxon>Halobacteriales</taxon>
        <taxon>Haloarculaceae</taxon>
        <taxon>Halapricum</taxon>
    </lineage>
</organism>
<keyword evidence="4" id="KW-1185">Reference proteome</keyword>
<gene>
    <name evidence="3" type="ORF">DV733_14595</name>
</gene>
<dbReference type="AlphaFoldDB" id="A0A4D6HFT3"/>
<dbReference type="InterPro" id="IPR007159">
    <property type="entry name" value="SpoVT-AbrB_dom"/>
</dbReference>
<accession>A0A4D6HFT3</accession>
<proteinExistence type="predicted"/>
<dbReference type="Pfam" id="PF04014">
    <property type="entry name" value="MazE_antitoxin"/>
    <property type="match status" value="1"/>
</dbReference>
<name>A0A4D6HFT3_9EURY</name>
<dbReference type="NCBIfam" id="TIGR01439">
    <property type="entry name" value="lp_hng_hel_AbrB"/>
    <property type="match status" value="1"/>
</dbReference>
<dbReference type="KEGG" id="hsn:DV733_14595"/>
<feature type="domain" description="SpoVT-AbrB" evidence="2">
    <location>
        <begin position="7"/>
        <end position="53"/>
    </location>
</feature>
<reference evidence="3 4" key="1">
    <citation type="journal article" date="2019" name="Nat. Commun.">
        <title>A new type of DNA phosphorothioation-based antiviral system in archaea.</title>
        <authorList>
            <person name="Xiong L."/>
            <person name="Liu S."/>
            <person name="Chen S."/>
            <person name="Xiao Y."/>
            <person name="Zhu B."/>
            <person name="Gao Y."/>
            <person name="Zhang Y."/>
            <person name="Chen B."/>
            <person name="Luo J."/>
            <person name="Deng Z."/>
            <person name="Chen X."/>
            <person name="Wang L."/>
            <person name="Chen S."/>
        </authorList>
    </citation>
    <scope>NUCLEOTIDE SEQUENCE [LARGE SCALE GENOMIC DNA]</scope>
    <source>
        <strain evidence="3 4">CBA1105</strain>
    </source>
</reference>
<evidence type="ECO:0000313" key="4">
    <source>
        <dbReference type="Proteomes" id="UP000296706"/>
    </source>
</evidence>
<sequence length="98" mass="10946">MSESEDGRTVTVTSKGQATIPKEFRDKLHIDTPGRVRFVETAAGEIVIRPVERPSELRGALASDEDDTDSEKSATELLREERERDEIGHEHGPSEQTE</sequence>
<feature type="region of interest" description="Disordered" evidence="1">
    <location>
        <begin position="54"/>
        <end position="98"/>
    </location>
</feature>
<dbReference type="GeneID" id="39849114"/>
<dbReference type="InterPro" id="IPR052975">
    <property type="entry name" value="Repressor-like_regulatory"/>
</dbReference>
<dbReference type="SUPFAM" id="SSF89447">
    <property type="entry name" value="AbrB/MazE/MraZ-like"/>
    <property type="match status" value="1"/>
</dbReference>
<dbReference type="Proteomes" id="UP000296706">
    <property type="component" value="Chromosome"/>
</dbReference>
<dbReference type="OrthoDB" id="87832at2157"/>
<protein>
    <submittedName>
        <fullName evidence="3">AbrB/MazE/SpoVT family DNA-binding domain-containing protein</fullName>
    </submittedName>
</protein>
<dbReference type="PROSITE" id="PS51740">
    <property type="entry name" value="SPOVT_ABRB"/>
    <property type="match status" value="1"/>
</dbReference>
<dbReference type="RefSeq" id="WP_049992709.1">
    <property type="nucleotide sequence ID" value="NZ_CP031310.1"/>
</dbReference>
<keyword evidence="3" id="KW-0238">DNA-binding</keyword>
<dbReference type="Gene3D" id="2.10.260.10">
    <property type="match status" value="1"/>
</dbReference>
<evidence type="ECO:0000256" key="1">
    <source>
        <dbReference type="SAM" id="MobiDB-lite"/>
    </source>
</evidence>
<dbReference type="EMBL" id="CP031310">
    <property type="protein sequence ID" value="QCC52385.1"/>
    <property type="molecule type" value="Genomic_DNA"/>
</dbReference>